<dbReference type="HOGENOM" id="CLU_1218002_0_0_7"/>
<organism evidence="4 5">
    <name type="scientific">Entotheonella factor</name>
    <dbReference type="NCBI Taxonomy" id="1429438"/>
    <lineage>
        <taxon>Bacteria</taxon>
        <taxon>Pseudomonadati</taxon>
        <taxon>Nitrospinota/Tectimicrobiota group</taxon>
        <taxon>Candidatus Tectimicrobiota</taxon>
        <taxon>Candidatus Entotheonellia</taxon>
        <taxon>Candidatus Entotheonellales</taxon>
        <taxon>Candidatus Entotheonellaceae</taxon>
        <taxon>Candidatus Entotheonella</taxon>
    </lineage>
</organism>
<evidence type="ECO:0000313" key="4">
    <source>
        <dbReference type="EMBL" id="ETW92190.1"/>
    </source>
</evidence>
<dbReference type="GO" id="GO:0005737">
    <property type="term" value="C:cytoplasm"/>
    <property type="evidence" value="ECO:0007669"/>
    <property type="project" value="TreeGrafter"/>
</dbReference>
<dbReference type="AlphaFoldDB" id="W4L3E1"/>
<feature type="domain" description="Orc1-like AAA ATPase" evidence="3">
    <location>
        <begin position="12"/>
        <end position="184"/>
    </location>
</feature>
<name>W4L3E1_ENTF1</name>
<evidence type="ECO:0000256" key="1">
    <source>
        <dbReference type="ARBA" id="ARBA00022741"/>
    </source>
</evidence>
<dbReference type="GO" id="GO:0005524">
    <property type="term" value="F:ATP binding"/>
    <property type="evidence" value="ECO:0007669"/>
    <property type="project" value="UniProtKB-KW"/>
</dbReference>
<dbReference type="Proteomes" id="UP000019141">
    <property type="component" value="Unassembled WGS sequence"/>
</dbReference>
<reference evidence="4 5" key="1">
    <citation type="journal article" date="2014" name="Nature">
        <title>An environmental bacterial taxon with a large and distinct metabolic repertoire.</title>
        <authorList>
            <person name="Wilson M.C."/>
            <person name="Mori T."/>
            <person name="Ruckert C."/>
            <person name="Uria A.R."/>
            <person name="Helf M.J."/>
            <person name="Takada K."/>
            <person name="Gernert C."/>
            <person name="Steffens U.A."/>
            <person name="Heycke N."/>
            <person name="Schmitt S."/>
            <person name="Rinke C."/>
            <person name="Helfrich E.J."/>
            <person name="Brachmann A.O."/>
            <person name="Gurgui C."/>
            <person name="Wakimoto T."/>
            <person name="Kracht M."/>
            <person name="Crusemann M."/>
            <person name="Hentschel U."/>
            <person name="Abe I."/>
            <person name="Matsunaga S."/>
            <person name="Kalinowski J."/>
            <person name="Takeyama H."/>
            <person name="Piel J."/>
        </authorList>
    </citation>
    <scope>NUCLEOTIDE SEQUENCE [LARGE SCALE GENOMIC DNA]</scope>
    <source>
        <strain evidence="5">TSY1</strain>
    </source>
</reference>
<proteinExistence type="predicted"/>
<keyword evidence="5" id="KW-1185">Reference proteome</keyword>
<dbReference type="EMBL" id="AZHW01001607">
    <property type="protein sequence ID" value="ETW92190.1"/>
    <property type="molecule type" value="Genomic_DNA"/>
</dbReference>
<dbReference type="Pfam" id="PF13191">
    <property type="entry name" value="AAA_16"/>
    <property type="match status" value="1"/>
</dbReference>
<keyword evidence="1" id="KW-0547">Nucleotide-binding</keyword>
<accession>W4L3E1</accession>
<dbReference type="InterPro" id="IPR041664">
    <property type="entry name" value="AAA_16"/>
</dbReference>
<dbReference type="PANTHER" id="PTHR16305:SF35">
    <property type="entry name" value="TRANSCRIPTIONAL ACTIVATOR DOMAIN"/>
    <property type="match status" value="1"/>
</dbReference>
<evidence type="ECO:0000256" key="2">
    <source>
        <dbReference type="ARBA" id="ARBA00022840"/>
    </source>
</evidence>
<keyword evidence="2" id="KW-0067">ATP-binding</keyword>
<dbReference type="SUPFAM" id="SSF52540">
    <property type="entry name" value="P-loop containing nucleoside triphosphate hydrolases"/>
    <property type="match status" value="1"/>
</dbReference>
<protein>
    <recommendedName>
        <fullName evidence="3">Orc1-like AAA ATPase domain-containing protein</fullName>
    </recommendedName>
</protein>
<dbReference type="GO" id="GO:0004016">
    <property type="term" value="F:adenylate cyclase activity"/>
    <property type="evidence" value="ECO:0007669"/>
    <property type="project" value="TreeGrafter"/>
</dbReference>
<sequence length="219" mass="24870">MKKLPESSRQVLIGRADQLNQLNQYIQEIYKSEPRIWLIQGEAGIGKTHLLKEIQSVAVTHGLQVYKGRCIEDLALPYLPFMESLFPHLEQSCDDAEALYEDDLAMIRHLRRGRPVSTPATPEQVQQDKLRLFLSVSRATISLAQQSPALLMLDDLHWADQPSLDLFAYLAFALADQGSAPLLILGTHRPIEPEHPLARLINRFERESIYRSVILPGRV</sequence>
<comment type="caution">
    <text evidence="4">The sequence shown here is derived from an EMBL/GenBank/DDBJ whole genome shotgun (WGS) entry which is preliminary data.</text>
</comment>
<dbReference type="Gene3D" id="3.40.50.300">
    <property type="entry name" value="P-loop containing nucleotide triphosphate hydrolases"/>
    <property type="match status" value="1"/>
</dbReference>
<evidence type="ECO:0000313" key="5">
    <source>
        <dbReference type="Proteomes" id="UP000019141"/>
    </source>
</evidence>
<gene>
    <name evidence="4" type="ORF">ETSY1_44755</name>
</gene>
<dbReference type="InterPro" id="IPR027417">
    <property type="entry name" value="P-loop_NTPase"/>
</dbReference>
<dbReference type="PANTHER" id="PTHR16305">
    <property type="entry name" value="TESTICULAR SOLUBLE ADENYLYL CYCLASE"/>
    <property type="match status" value="1"/>
</dbReference>
<evidence type="ECO:0000259" key="3">
    <source>
        <dbReference type="Pfam" id="PF13191"/>
    </source>
</evidence>